<evidence type="ECO:0000313" key="3">
    <source>
        <dbReference type="Proteomes" id="UP000189703"/>
    </source>
</evidence>
<dbReference type="STRING" id="4432.A0A1U8BHH9"/>
<dbReference type="RefSeq" id="XP_010276078.1">
    <property type="nucleotide sequence ID" value="XM_010277776.2"/>
</dbReference>
<dbReference type="PANTHER" id="PTHR31071:SF2">
    <property type="entry name" value="ACTIN CYTOSKELETON-REGULATORY COMPLEX PAN-LIKE PROTEIN"/>
    <property type="match status" value="1"/>
</dbReference>
<reference evidence="4" key="1">
    <citation type="submission" date="2025-08" db="UniProtKB">
        <authorList>
            <consortium name="RefSeq"/>
        </authorList>
    </citation>
    <scope>IDENTIFICATION</scope>
</reference>
<dbReference type="OMA" id="MKMRDEV"/>
<keyword evidence="1" id="KW-0175">Coiled coil</keyword>
<feature type="region of interest" description="Disordered" evidence="2">
    <location>
        <begin position="533"/>
        <end position="598"/>
    </location>
</feature>
<feature type="coiled-coil region" evidence="1">
    <location>
        <begin position="242"/>
        <end position="386"/>
    </location>
</feature>
<sequence>MKTSNRSQFPAKIPAILYSKTLNPSPDSDLQEKCSDRKPQRRKTRNPGFSAAGFRLKKDGTPGGKRSGPATPLLRWKFDDGDFTVGNDKGPESSRKGRRKVKSSVEVSLSARKLAAGLWHLQPPEVSGAGGTGECRALQKRPSNKVGLEPGNGHVGVPFLCHRSNKEYGAEAKDLLQSPVSVDGPKNGILYKLQPSLQFPNSAMEGATKWDPGCSKTSDEVYQFYGRMGLLEDQQATTVSVISTLQAELEQARNRIQELESERRSSKKKLEHFLRKLAEEKATWRSREHEKIRTIIDDMKDDLNRERKNRQRMEIVNSKLVNELAEAKLSAKRFMQDYEKERKARELMEEVCDELAKEIGEDKAEVEALKRESMKIREEVDEERKMLQMAEVWREERVQMKLVDAKLTLEAKYSQMSKLIANLEAFLRSRSATPDVVEMREAEMLREAAGSVKIQDIKEFTYEPPNSEDIFSVFEDLQPGEANEREIEPCVGYSPASRASKIHTVSPEVNGLNKSSMQKHSNGFIEQNGEIEEDGSGWETVSHAEDQGSSYSPEGSDPSVNRMHRDSNVSESGTEWEDNAGHDTPNTEISEVCSVSARPTKKASSITRLWKSCPSNGENYRIISVEGMKGRISNGRISNGGIVSPEVGLGEGGLSPPSLMGQWSSPDSGNPHITRGMKGCIEWPRGIQKNSLKAKLLEARMESQKVQLRHVLKQKI</sequence>
<feature type="region of interest" description="Disordered" evidence="2">
    <location>
        <begin position="122"/>
        <end position="150"/>
    </location>
</feature>
<accession>A0A1U8BHH9</accession>
<dbReference type="OrthoDB" id="1927957at2759"/>
<evidence type="ECO:0000313" key="4">
    <source>
        <dbReference type="RefSeq" id="XP_010276078.1"/>
    </source>
</evidence>
<dbReference type="AlphaFoldDB" id="A0A1U8BHH9"/>
<proteinExistence type="predicted"/>
<keyword evidence="3" id="KW-1185">Reference proteome</keyword>
<dbReference type="KEGG" id="nnu:104610918"/>
<dbReference type="PANTHER" id="PTHR31071">
    <property type="entry name" value="GB|AAF24581.1"/>
    <property type="match status" value="1"/>
</dbReference>
<evidence type="ECO:0000256" key="2">
    <source>
        <dbReference type="SAM" id="MobiDB-lite"/>
    </source>
</evidence>
<dbReference type="InParanoid" id="A0A1U8BHH9"/>
<dbReference type="eggNOG" id="ENOG502QU88">
    <property type="taxonomic scope" value="Eukaryota"/>
</dbReference>
<dbReference type="InterPro" id="IPR043424">
    <property type="entry name" value="BLT-like"/>
</dbReference>
<gene>
    <name evidence="4" type="primary">LOC104610918</name>
</gene>
<feature type="region of interest" description="Disordered" evidence="2">
    <location>
        <begin position="1"/>
        <end position="104"/>
    </location>
</feature>
<evidence type="ECO:0000256" key="1">
    <source>
        <dbReference type="SAM" id="Coils"/>
    </source>
</evidence>
<protein>
    <submittedName>
        <fullName evidence="4">Uncharacterized protein LOC104610918</fullName>
    </submittedName>
</protein>
<dbReference type="GeneID" id="104610918"/>
<organism evidence="3 4">
    <name type="scientific">Nelumbo nucifera</name>
    <name type="common">Sacred lotus</name>
    <dbReference type="NCBI Taxonomy" id="4432"/>
    <lineage>
        <taxon>Eukaryota</taxon>
        <taxon>Viridiplantae</taxon>
        <taxon>Streptophyta</taxon>
        <taxon>Embryophyta</taxon>
        <taxon>Tracheophyta</taxon>
        <taxon>Spermatophyta</taxon>
        <taxon>Magnoliopsida</taxon>
        <taxon>Proteales</taxon>
        <taxon>Nelumbonaceae</taxon>
        <taxon>Nelumbo</taxon>
    </lineage>
</organism>
<dbReference type="Proteomes" id="UP000189703">
    <property type="component" value="Unplaced"/>
</dbReference>
<name>A0A1U8BHH9_NELNU</name>
<dbReference type="FunCoup" id="A0A1U8BHH9">
    <property type="interactions" value="2643"/>
</dbReference>